<dbReference type="RefSeq" id="XP_062694363.1">
    <property type="nucleotide sequence ID" value="XM_062840732.1"/>
</dbReference>
<evidence type="ECO:0000313" key="1">
    <source>
        <dbReference type="EMBL" id="KAK3494934.1"/>
    </source>
</evidence>
<dbReference type="Proteomes" id="UP001285908">
    <property type="component" value="Unassembled WGS sequence"/>
</dbReference>
<dbReference type="GeneID" id="87878354"/>
<gene>
    <name evidence="1" type="ORF">B0T23DRAFT_440545</name>
</gene>
<reference evidence="1 2" key="1">
    <citation type="journal article" date="2023" name="Mol. Phylogenet. Evol.">
        <title>Genome-scale phylogeny and comparative genomics of the fungal order Sordariales.</title>
        <authorList>
            <person name="Hensen N."/>
            <person name="Bonometti L."/>
            <person name="Westerberg I."/>
            <person name="Brannstrom I.O."/>
            <person name="Guillou S."/>
            <person name="Cros-Aarteil S."/>
            <person name="Calhoun S."/>
            <person name="Haridas S."/>
            <person name="Kuo A."/>
            <person name="Mondo S."/>
            <person name="Pangilinan J."/>
            <person name="Riley R."/>
            <person name="LaButti K."/>
            <person name="Andreopoulos B."/>
            <person name="Lipzen A."/>
            <person name="Chen C."/>
            <person name="Yan M."/>
            <person name="Daum C."/>
            <person name="Ng V."/>
            <person name="Clum A."/>
            <person name="Steindorff A."/>
            <person name="Ohm R.A."/>
            <person name="Martin F."/>
            <person name="Silar P."/>
            <person name="Natvig D.O."/>
            <person name="Lalanne C."/>
            <person name="Gautier V."/>
            <person name="Ament-Velasquez S.L."/>
            <person name="Kruys A."/>
            <person name="Hutchinson M.I."/>
            <person name="Powell A.J."/>
            <person name="Barry K."/>
            <person name="Miller A.N."/>
            <person name="Grigoriev I.V."/>
            <person name="Debuchy R."/>
            <person name="Gladieux P."/>
            <person name="Hiltunen Thoren M."/>
            <person name="Johannesson H."/>
        </authorList>
    </citation>
    <scope>NUCLEOTIDE SEQUENCE [LARGE SCALE GENOMIC DNA]</scope>
    <source>
        <strain evidence="1 2">FGSC 10403</strain>
    </source>
</reference>
<comment type="caution">
    <text evidence="1">The sequence shown here is derived from an EMBL/GenBank/DDBJ whole genome shotgun (WGS) entry which is preliminary data.</text>
</comment>
<name>A0AAJ0IAG1_9PEZI</name>
<proteinExistence type="predicted"/>
<protein>
    <submittedName>
        <fullName evidence="1">Uncharacterized protein</fullName>
    </submittedName>
</protein>
<dbReference type="EMBL" id="JAULSX010000003">
    <property type="protein sequence ID" value="KAK3494934.1"/>
    <property type="molecule type" value="Genomic_DNA"/>
</dbReference>
<dbReference type="AlphaFoldDB" id="A0AAJ0IAG1"/>
<keyword evidence="2" id="KW-1185">Reference proteome</keyword>
<sequence length="208" mass="22988">MSNVESARGNRWQLYRYKATPDDFVAISPLTGTCQELKVKRERAAAYKHGISCVYVGAFIGVRALSGLTRYSGTPSDCKPRETQIYTELLGKCKCSGSPDSPTFSTWHGDTVTTWNSVSNLTYLHYCPWRKLVVPSFANISNQLSETLGPSTAIDAISTRKHQAGRGSRGAFGGRKFELRLGTSKSATTVRRPLRLPTQIHDETMFAC</sequence>
<organism evidence="1 2">
    <name type="scientific">Neurospora hispaniola</name>
    <dbReference type="NCBI Taxonomy" id="588809"/>
    <lineage>
        <taxon>Eukaryota</taxon>
        <taxon>Fungi</taxon>
        <taxon>Dikarya</taxon>
        <taxon>Ascomycota</taxon>
        <taxon>Pezizomycotina</taxon>
        <taxon>Sordariomycetes</taxon>
        <taxon>Sordariomycetidae</taxon>
        <taxon>Sordariales</taxon>
        <taxon>Sordariaceae</taxon>
        <taxon>Neurospora</taxon>
    </lineage>
</organism>
<evidence type="ECO:0000313" key="2">
    <source>
        <dbReference type="Proteomes" id="UP001285908"/>
    </source>
</evidence>
<accession>A0AAJ0IAG1</accession>